<evidence type="ECO:0000313" key="3">
    <source>
        <dbReference type="Proteomes" id="UP000064967"/>
    </source>
</evidence>
<accession>A0A0K1QAA5</accession>
<feature type="region of interest" description="Disordered" evidence="1">
    <location>
        <begin position="150"/>
        <end position="200"/>
    </location>
</feature>
<dbReference type="AlphaFoldDB" id="A0A0K1QAA5"/>
<protein>
    <submittedName>
        <fullName evidence="2">Uncharacterized protein</fullName>
    </submittedName>
</protein>
<dbReference type="KEGG" id="llu:AKJ09_09331"/>
<evidence type="ECO:0000256" key="1">
    <source>
        <dbReference type="SAM" id="MobiDB-lite"/>
    </source>
</evidence>
<dbReference type="EMBL" id="CP012333">
    <property type="protein sequence ID" value="AKV02668.1"/>
    <property type="molecule type" value="Genomic_DNA"/>
</dbReference>
<dbReference type="STRING" id="1391654.AKJ09_09331"/>
<organism evidence="2 3">
    <name type="scientific">Labilithrix luteola</name>
    <dbReference type="NCBI Taxonomy" id="1391654"/>
    <lineage>
        <taxon>Bacteria</taxon>
        <taxon>Pseudomonadati</taxon>
        <taxon>Myxococcota</taxon>
        <taxon>Polyangia</taxon>
        <taxon>Polyangiales</taxon>
        <taxon>Labilitrichaceae</taxon>
        <taxon>Labilithrix</taxon>
    </lineage>
</organism>
<dbReference type="Proteomes" id="UP000064967">
    <property type="component" value="Chromosome"/>
</dbReference>
<reference evidence="2 3" key="1">
    <citation type="submission" date="2015-08" db="EMBL/GenBank/DDBJ databases">
        <authorList>
            <person name="Babu N.S."/>
            <person name="Beckwith C.J."/>
            <person name="Beseler K.G."/>
            <person name="Brison A."/>
            <person name="Carone J.V."/>
            <person name="Caskin T.P."/>
            <person name="Diamond M."/>
            <person name="Durham M.E."/>
            <person name="Foxe J.M."/>
            <person name="Go M."/>
            <person name="Henderson B.A."/>
            <person name="Jones I.B."/>
            <person name="McGettigan J.A."/>
            <person name="Micheletti S.J."/>
            <person name="Nasrallah M.E."/>
            <person name="Ortiz D."/>
            <person name="Piller C.R."/>
            <person name="Privatt S.R."/>
            <person name="Schneider S.L."/>
            <person name="Sharp S."/>
            <person name="Smith T.C."/>
            <person name="Stanton J.D."/>
            <person name="Ullery H.E."/>
            <person name="Wilson R.J."/>
            <person name="Serrano M.G."/>
            <person name="Buck G."/>
            <person name="Lee V."/>
            <person name="Wang Y."/>
            <person name="Carvalho R."/>
            <person name="Voegtly L."/>
            <person name="Shi R."/>
            <person name="Duckworth R."/>
            <person name="Johnson A."/>
            <person name="Loviza R."/>
            <person name="Walstead R."/>
            <person name="Shah Z."/>
            <person name="Kiflezghi M."/>
            <person name="Wade K."/>
            <person name="Ball S.L."/>
            <person name="Bradley K.W."/>
            <person name="Asai D.J."/>
            <person name="Bowman C.A."/>
            <person name="Russell D.A."/>
            <person name="Pope W.H."/>
            <person name="Jacobs-Sera D."/>
            <person name="Hendrix R.W."/>
            <person name="Hatfull G.F."/>
        </authorList>
    </citation>
    <scope>NUCLEOTIDE SEQUENCE [LARGE SCALE GENOMIC DNA]</scope>
    <source>
        <strain evidence="2 3">DSM 27648</strain>
    </source>
</reference>
<gene>
    <name evidence="2" type="ORF">AKJ09_09331</name>
</gene>
<evidence type="ECO:0000313" key="2">
    <source>
        <dbReference type="EMBL" id="AKV02668.1"/>
    </source>
</evidence>
<name>A0A0K1QAA5_9BACT</name>
<proteinExistence type="predicted"/>
<keyword evidence="3" id="KW-1185">Reference proteome</keyword>
<sequence>MMTAGRLHRARRVHRDIGAGMAVGIAAALFALPALPARADDGREENARLRLVYEAPRDCARASEFRDRVLSLVRTAPGSWKSAVEVRVGITRGERGYVGRLGIMQHDEQHDGDHRTSERELRAATCAPVVAALAVSAALAIDDALEASAAPAPTAPAPTAPQAADERPTSSAPIWDGSATPAMKARRREQRGQAVLPTPRPLELRLGGASALRWGVAPDPLWMQSASLSVGHRATLWPPTLRGELGYGASPIARTPHGAFRTRLFEAAVSACTPSGDAWLAHLGVCAGVSGGVLASTSFEVIRPADRVRPWFTAFIAPRVSLPLTAGLAIVAEGRVAFPFVRETLTFYPGIEVYEAPATVFQGALGLEVSLPTPRRNGQAP</sequence>